<dbReference type="PANTHER" id="PTHR45138:SF9">
    <property type="entry name" value="DIGUANYLATE CYCLASE DGCM-RELATED"/>
    <property type="match status" value="1"/>
</dbReference>
<dbReference type="AlphaFoldDB" id="A0A1R1MKL3"/>
<protein>
    <recommendedName>
        <fullName evidence="1">diguanylate cyclase</fullName>
        <ecNumber evidence="1">2.7.7.65</ecNumber>
    </recommendedName>
</protein>
<dbReference type="InterPro" id="IPR029016">
    <property type="entry name" value="GAF-like_dom_sf"/>
</dbReference>
<dbReference type="InterPro" id="IPR000160">
    <property type="entry name" value="GGDEF_dom"/>
</dbReference>
<dbReference type="EMBL" id="MOEN01000021">
    <property type="protein sequence ID" value="OMH40303.1"/>
    <property type="molecule type" value="Genomic_DNA"/>
</dbReference>
<dbReference type="CDD" id="cd01949">
    <property type="entry name" value="GGDEF"/>
    <property type="match status" value="1"/>
</dbReference>
<dbReference type="Proteomes" id="UP000187408">
    <property type="component" value="Unassembled WGS sequence"/>
</dbReference>
<dbReference type="SMART" id="SM00267">
    <property type="entry name" value="GGDEF"/>
    <property type="match status" value="1"/>
</dbReference>
<evidence type="ECO:0000256" key="1">
    <source>
        <dbReference type="ARBA" id="ARBA00012528"/>
    </source>
</evidence>
<dbReference type="SUPFAM" id="SSF55073">
    <property type="entry name" value="Nucleotide cyclase"/>
    <property type="match status" value="1"/>
</dbReference>
<dbReference type="GO" id="GO:0005886">
    <property type="term" value="C:plasma membrane"/>
    <property type="evidence" value="ECO:0007669"/>
    <property type="project" value="TreeGrafter"/>
</dbReference>
<dbReference type="OrthoDB" id="9804955at2"/>
<evidence type="ECO:0000256" key="2">
    <source>
        <dbReference type="ARBA" id="ARBA00034247"/>
    </source>
</evidence>
<keyword evidence="6" id="KW-1185">Reference proteome</keyword>
<dbReference type="SUPFAM" id="SSF55781">
    <property type="entry name" value="GAF domain-like"/>
    <property type="match status" value="1"/>
</dbReference>
<dbReference type="InterPro" id="IPR050469">
    <property type="entry name" value="Diguanylate_Cyclase"/>
</dbReference>
<keyword evidence="3" id="KW-1133">Transmembrane helix</keyword>
<dbReference type="Gene3D" id="3.30.450.40">
    <property type="match status" value="1"/>
</dbReference>
<proteinExistence type="predicted"/>
<gene>
    <name evidence="5" type="ORF">BLW93_06000</name>
</gene>
<sequence length="452" mass="52520">MVNIKKKLIRDIAIMSVISGIAAPIIIHRFFLQGYPIDPLEFTTSLISNFILGWFIYYVIVRGNLKEYFDNVTEIFKKIRRVLEGSKAHSLEEIKQLKIEAEEDDFIYDVSKEINHFIENLYMSEILDNYQREVGKLFATLATPEVLAKSFYNFLLEKFDMVAMAAYMKDSEGIISKIACFNFRECNITDFIEACFNFKDLKLINVTDVKIDLLDETNVKELLIVPLRSIDVKGVLILAKPCKFSGFELKFLRRIRDLMSLGLTNARNYKRLQEESYLDPLTKLYNRRFGMKRLQELISLAARESKPLVVGMMDIDDFKKINDTYGHLAGDYVLRTLSSIVKKHVRDIDLVVRYGGEEILVVLFNTDKISGEKVFERIRKNIEQHPFEFEGNSIKVTVSIGFYPIPPEELTETAREKYKEFIEKADEALYKAKKLGKNRVVCYSRQKIEKNS</sequence>
<dbReference type="NCBIfam" id="TIGR00254">
    <property type="entry name" value="GGDEF"/>
    <property type="match status" value="1"/>
</dbReference>
<dbReference type="GO" id="GO:0052621">
    <property type="term" value="F:diguanylate cyclase activity"/>
    <property type="evidence" value="ECO:0007669"/>
    <property type="project" value="UniProtKB-EC"/>
</dbReference>
<evidence type="ECO:0000259" key="4">
    <source>
        <dbReference type="PROSITE" id="PS50887"/>
    </source>
</evidence>
<reference evidence="5 6" key="1">
    <citation type="submission" date="2016-10" db="EMBL/GenBank/DDBJ databases">
        <title>Genome sequence of a sulfur-reducing bacterium Desulfurobacterium indicum K6013.</title>
        <authorList>
            <person name="Cao J."/>
            <person name="Shao Z."/>
            <person name="Alain K."/>
            <person name="Jebbar M."/>
        </authorList>
    </citation>
    <scope>NUCLEOTIDE SEQUENCE [LARGE SCALE GENOMIC DNA]</scope>
    <source>
        <strain evidence="5 6">K6013</strain>
    </source>
</reference>
<dbReference type="STRING" id="1914305.BLW93_06000"/>
<evidence type="ECO:0000313" key="6">
    <source>
        <dbReference type="Proteomes" id="UP000187408"/>
    </source>
</evidence>
<dbReference type="Pfam" id="PF00990">
    <property type="entry name" value="GGDEF"/>
    <property type="match status" value="1"/>
</dbReference>
<dbReference type="EC" id="2.7.7.65" evidence="1"/>
<dbReference type="GO" id="GO:0043709">
    <property type="term" value="P:cell adhesion involved in single-species biofilm formation"/>
    <property type="evidence" value="ECO:0007669"/>
    <property type="project" value="TreeGrafter"/>
</dbReference>
<name>A0A1R1MKL3_9BACT</name>
<comment type="caution">
    <text evidence="5">The sequence shown here is derived from an EMBL/GenBank/DDBJ whole genome shotgun (WGS) entry which is preliminary data.</text>
</comment>
<dbReference type="GO" id="GO:1902201">
    <property type="term" value="P:negative regulation of bacterial-type flagellum-dependent cell motility"/>
    <property type="evidence" value="ECO:0007669"/>
    <property type="project" value="TreeGrafter"/>
</dbReference>
<feature type="transmembrane region" description="Helical" evidence="3">
    <location>
        <begin position="43"/>
        <end position="61"/>
    </location>
</feature>
<dbReference type="PANTHER" id="PTHR45138">
    <property type="entry name" value="REGULATORY COMPONENTS OF SENSORY TRANSDUCTION SYSTEM"/>
    <property type="match status" value="1"/>
</dbReference>
<evidence type="ECO:0000313" key="5">
    <source>
        <dbReference type="EMBL" id="OMH40303.1"/>
    </source>
</evidence>
<dbReference type="PROSITE" id="PS50887">
    <property type="entry name" value="GGDEF"/>
    <property type="match status" value="1"/>
</dbReference>
<feature type="transmembrane region" description="Helical" evidence="3">
    <location>
        <begin position="12"/>
        <end position="31"/>
    </location>
</feature>
<keyword evidence="3" id="KW-0472">Membrane</keyword>
<dbReference type="Gene3D" id="3.30.70.270">
    <property type="match status" value="1"/>
</dbReference>
<comment type="catalytic activity">
    <reaction evidence="2">
        <text>2 GTP = 3',3'-c-di-GMP + 2 diphosphate</text>
        <dbReference type="Rhea" id="RHEA:24898"/>
        <dbReference type="ChEBI" id="CHEBI:33019"/>
        <dbReference type="ChEBI" id="CHEBI:37565"/>
        <dbReference type="ChEBI" id="CHEBI:58805"/>
        <dbReference type="EC" id="2.7.7.65"/>
    </reaction>
</comment>
<feature type="domain" description="GGDEF" evidence="4">
    <location>
        <begin position="306"/>
        <end position="445"/>
    </location>
</feature>
<dbReference type="FunFam" id="3.30.70.270:FF:000001">
    <property type="entry name" value="Diguanylate cyclase domain protein"/>
    <property type="match status" value="1"/>
</dbReference>
<accession>A0A1R1MKL3</accession>
<evidence type="ECO:0000256" key="3">
    <source>
        <dbReference type="SAM" id="Phobius"/>
    </source>
</evidence>
<organism evidence="5 6">
    <name type="scientific">Desulfurobacterium indicum</name>
    <dbReference type="NCBI Taxonomy" id="1914305"/>
    <lineage>
        <taxon>Bacteria</taxon>
        <taxon>Pseudomonadati</taxon>
        <taxon>Aquificota</taxon>
        <taxon>Aquificia</taxon>
        <taxon>Desulfurobacteriales</taxon>
        <taxon>Desulfurobacteriaceae</taxon>
        <taxon>Desulfurobacterium</taxon>
    </lineage>
</organism>
<keyword evidence="3" id="KW-0812">Transmembrane</keyword>
<dbReference type="RefSeq" id="WP_076713200.1">
    <property type="nucleotide sequence ID" value="NZ_MOEN01000021.1"/>
</dbReference>
<dbReference type="InterPro" id="IPR029787">
    <property type="entry name" value="Nucleotide_cyclase"/>
</dbReference>
<dbReference type="InterPro" id="IPR043128">
    <property type="entry name" value="Rev_trsase/Diguanyl_cyclase"/>
</dbReference>